<comment type="caution">
    <text evidence="5">The sequence shown here is derived from an EMBL/GenBank/DDBJ whole genome shotgun (WGS) entry which is preliminary data.</text>
</comment>
<evidence type="ECO:0000313" key="6">
    <source>
        <dbReference type="Proteomes" id="UP000445000"/>
    </source>
</evidence>
<keyword evidence="3" id="KW-0067">ATP-binding</keyword>
<dbReference type="Proteomes" id="UP000445000">
    <property type="component" value="Unassembled WGS sequence"/>
</dbReference>
<dbReference type="GO" id="GO:0005524">
    <property type="term" value="F:ATP binding"/>
    <property type="evidence" value="ECO:0007669"/>
    <property type="project" value="UniProtKB-KW"/>
</dbReference>
<evidence type="ECO:0000256" key="1">
    <source>
        <dbReference type="ARBA" id="ARBA00008059"/>
    </source>
</evidence>
<feature type="domain" description="AAA+ ATPase" evidence="4">
    <location>
        <begin position="100"/>
        <end position="237"/>
    </location>
</feature>
<dbReference type="Pfam" id="PF01695">
    <property type="entry name" value="IstB_IS21"/>
    <property type="match status" value="1"/>
</dbReference>
<dbReference type="InterPro" id="IPR002611">
    <property type="entry name" value="IstB_ATP-bd"/>
</dbReference>
<dbReference type="SUPFAM" id="SSF52540">
    <property type="entry name" value="P-loop containing nucleoside triphosphate hydrolases"/>
    <property type="match status" value="1"/>
</dbReference>
<protein>
    <submittedName>
        <fullName evidence="5">Transposase</fullName>
    </submittedName>
</protein>
<dbReference type="GO" id="GO:0006260">
    <property type="term" value="P:DNA replication"/>
    <property type="evidence" value="ECO:0007669"/>
    <property type="project" value="TreeGrafter"/>
</dbReference>
<dbReference type="PANTHER" id="PTHR30050:SF4">
    <property type="entry name" value="ATP-BINDING PROTEIN RV3427C IN INSERTION SEQUENCE-RELATED"/>
    <property type="match status" value="1"/>
</dbReference>
<evidence type="ECO:0000313" key="5">
    <source>
        <dbReference type="EMBL" id="GFE85043.1"/>
    </source>
</evidence>
<dbReference type="NCBIfam" id="NF006616">
    <property type="entry name" value="PRK09183.1"/>
    <property type="match status" value="1"/>
</dbReference>
<dbReference type="PANTHER" id="PTHR30050">
    <property type="entry name" value="CHROMOSOMAL REPLICATION INITIATOR PROTEIN DNAA"/>
    <property type="match status" value="1"/>
</dbReference>
<evidence type="ECO:0000256" key="2">
    <source>
        <dbReference type="ARBA" id="ARBA00022741"/>
    </source>
</evidence>
<dbReference type="Gene3D" id="3.40.50.300">
    <property type="entry name" value="P-loop containing nucleotide triphosphate hydrolases"/>
    <property type="match status" value="1"/>
</dbReference>
<reference evidence="6" key="1">
    <citation type="submission" date="2020-01" db="EMBL/GenBank/DDBJ databases">
        <title>'Steroidobacter agaridevorans' sp. nov., agar-degrading bacteria isolated from rhizosphere soils.</title>
        <authorList>
            <person name="Ikenaga M."/>
            <person name="Kataoka M."/>
            <person name="Murouchi A."/>
            <person name="Katsuragi S."/>
            <person name="Sakai M."/>
        </authorList>
    </citation>
    <scope>NUCLEOTIDE SEQUENCE [LARGE SCALE GENOMIC DNA]</scope>
    <source>
        <strain evidence="6">YU21-B</strain>
    </source>
</reference>
<dbReference type="NCBIfam" id="NF038214">
    <property type="entry name" value="IS21_help_AAA"/>
    <property type="match status" value="1"/>
</dbReference>
<dbReference type="InterPro" id="IPR027417">
    <property type="entry name" value="P-loop_NTPase"/>
</dbReference>
<dbReference type="RefSeq" id="WP_161816610.1">
    <property type="nucleotide sequence ID" value="NZ_BLJN01000018.1"/>
</dbReference>
<dbReference type="CDD" id="cd00009">
    <property type="entry name" value="AAA"/>
    <property type="match status" value="1"/>
</dbReference>
<dbReference type="InterPro" id="IPR003593">
    <property type="entry name" value="AAA+_ATPase"/>
</dbReference>
<dbReference type="EMBL" id="BLJN01000018">
    <property type="protein sequence ID" value="GFE85043.1"/>
    <property type="molecule type" value="Genomic_DNA"/>
</dbReference>
<dbReference type="InterPro" id="IPR028350">
    <property type="entry name" value="DNAC/IstB-like"/>
</dbReference>
<comment type="similarity">
    <text evidence="1">Belongs to the IS21/IS1162 putative ATP-binding protein family.</text>
</comment>
<dbReference type="AlphaFoldDB" id="A0A829YQJ9"/>
<organism evidence="5 6">
    <name type="scientific">Steroidobacter agaridevorans</name>
    <dbReference type="NCBI Taxonomy" id="2695856"/>
    <lineage>
        <taxon>Bacteria</taxon>
        <taxon>Pseudomonadati</taxon>
        <taxon>Pseudomonadota</taxon>
        <taxon>Gammaproteobacteria</taxon>
        <taxon>Steroidobacterales</taxon>
        <taxon>Steroidobacteraceae</taxon>
        <taxon>Steroidobacter</taxon>
    </lineage>
</organism>
<sequence>MSLQQQRIAALCEELKLPAVSTEWAALAQRAADAQASFADFLTSLLETEQAAKTERTRQALLKLATLPVVKTIESYDFAFATGAPKQQIQELASLTFVERAENVVLLGPSGVGKSHLAMALGYRAVMAGIKTRFITAADLMIQLAAAKAQGRLKGYFNRAVLGPKLLIVDEIGYLPFGRDEANLFFNVVAKRYERGSMILTSNLPFTQWATALADDQTLTAALLDRLLHHAHIVQIAGESYRLKDKRKAGSIKVAKTQ</sequence>
<dbReference type="PIRSF" id="PIRSF003073">
    <property type="entry name" value="DNAC_TnpB_IstB"/>
    <property type="match status" value="1"/>
</dbReference>
<dbReference type="InterPro" id="IPR047661">
    <property type="entry name" value="IstB"/>
</dbReference>
<keyword evidence="6" id="KW-1185">Reference proteome</keyword>
<gene>
    <name evidence="5" type="ORF">GCM10011487_70430</name>
</gene>
<keyword evidence="2" id="KW-0547">Nucleotide-binding</keyword>
<evidence type="ECO:0000259" key="4">
    <source>
        <dbReference type="SMART" id="SM00382"/>
    </source>
</evidence>
<proteinExistence type="inferred from homology"/>
<dbReference type="FunFam" id="3.40.50.300:FF:000606">
    <property type="entry name" value="IS100 transposase orfB"/>
    <property type="match status" value="1"/>
</dbReference>
<evidence type="ECO:0000256" key="3">
    <source>
        <dbReference type="ARBA" id="ARBA00022840"/>
    </source>
</evidence>
<accession>A0A829YQJ9</accession>
<name>A0A829YQJ9_9GAMM</name>
<dbReference type="SMART" id="SM00382">
    <property type="entry name" value="AAA"/>
    <property type="match status" value="1"/>
</dbReference>